<dbReference type="InterPro" id="IPR014314">
    <property type="entry name" value="Succ_DH_cytb556"/>
</dbReference>
<name>A0A6N4DFN2_9GAMM</name>
<feature type="transmembrane region" description="Helical" evidence="19">
    <location>
        <begin position="109"/>
        <end position="129"/>
    </location>
</feature>
<dbReference type="CDD" id="cd03499">
    <property type="entry name" value="SQR_TypeC_SdhC"/>
    <property type="match status" value="1"/>
</dbReference>
<dbReference type="NCBIfam" id="TIGR02970">
    <property type="entry name" value="succ_dehyd_cytB"/>
    <property type="match status" value="1"/>
</dbReference>
<comment type="caution">
    <text evidence="20">The sequence shown here is derived from an EMBL/GenBank/DDBJ whole genome shotgun (WGS) entry which is preliminary data.</text>
</comment>
<evidence type="ECO:0000256" key="1">
    <source>
        <dbReference type="ARBA" id="ARBA00004050"/>
    </source>
</evidence>
<protein>
    <recommendedName>
        <fullName evidence="5">Succinate dehydrogenase cytochrome b556 subunit</fullName>
    </recommendedName>
</protein>
<dbReference type="InterPro" id="IPR034804">
    <property type="entry name" value="SQR/QFR_C/D"/>
</dbReference>
<feature type="transmembrane region" description="Helical" evidence="19">
    <location>
        <begin position="30"/>
        <end position="50"/>
    </location>
</feature>
<keyword evidence="9" id="KW-0816">Tricarboxylic acid cycle</keyword>
<dbReference type="PANTHER" id="PTHR10978:SF5">
    <property type="entry name" value="SUCCINATE DEHYDROGENASE CYTOCHROME B560 SUBUNIT, MITOCHONDRIAL"/>
    <property type="match status" value="1"/>
</dbReference>
<dbReference type="PROSITE" id="PS01001">
    <property type="entry name" value="SDH_CYT_2"/>
    <property type="match status" value="1"/>
</dbReference>
<evidence type="ECO:0000256" key="13">
    <source>
        <dbReference type="ARBA" id="ARBA00022982"/>
    </source>
</evidence>
<evidence type="ECO:0000256" key="7">
    <source>
        <dbReference type="ARBA" id="ARBA00022475"/>
    </source>
</evidence>
<evidence type="ECO:0000256" key="11">
    <source>
        <dbReference type="ARBA" id="ARBA00022692"/>
    </source>
</evidence>
<evidence type="ECO:0000256" key="19">
    <source>
        <dbReference type="SAM" id="Phobius"/>
    </source>
</evidence>
<reference evidence="20 21" key="1">
    <citation type="submission" date="2018-03" db="EMBL/GenBank/DDBJ databases">
        <title>Cross-interface Injection: A General Nanoliter Liquid Handling Method Applied to Single Cells Genome Amplification Automated Nanoliter Liquid Handling Applied to Single Cell Multiple Displacement Amplification.</title>
        <authorList>
            <person name="Yun J."/>
            <person name="Xu P."/>
            <person name="Xu J."/>
            <person name="Dai X."/>
            <person name="Wang Y."/>
            <person name="Zheng X."/>
            <person name="Cao C."/>
            <person name="Yi Q."/>
            <person name="Zhu Y."/>
            <person name="Wang L."/>
            <person name="Dong Z."/>
            <person name="Huang Y."/>
            <person name="Huang L."/>
            <person name="Du W."/>
        </authorList>
    </citation>
    <scope>NUCLEOTIDE SEQUENCE [LARGE SCALE GENOMIC DNA]</scope>
    <source>
        <strain evidence="20 21">A9-4</strain>
    </source>
</reference>
<evidence type="ECO:0000256" key="4">
    <source>
        <dbReference type="ARBA" id="ARBA00007244"/>
    </source>
</evidence>
<evidence type="ECO:0000256" key="18">
    <source>
        <dbReference type="PIRSR" id="PIRSR000178-1"/>
    </source>
</evidence>
<sequence length="130" mass="14083">MKGTTIVKKQRPVNLDLTTISFPAAAISSILHRISGVIMLVAIGLLVWALAVSLQSANDFAVVQGLFTGWFAKFIAWGILTALSYHLLAGVRHMVMDLGYWEEIKSGGLSAKLVFVLTVVLSALAGVWLW</sequence>
<evidence type="ECO:0000256" key="5">
    <source>
        <dbReference type="ARBA" id="ARBA00020076"/>
    </source>
</evidence>
<dbReference type="EMBL" id="PYVG01000007">
    <property type="protein sequence ID" value="PTB89817.1"/>
    <property type="molecule type" value="Genomic_DNA"/>
</dbReference>
<evidence type="ECO:0000256" key="15">
    <source>
        <dbReference type="ARBA" id="ARBA00023004"/>
    </source>
</evidence>
<proteinExistence type="inferred from homology"/>
<accession>A0A6N4DFN2</accession>
<keyword evidence="10 18" id="KW-0349">Heme</keyword>
<dbReference type="InterPro" id="IPR018495">
    <property type="entry name" value="Succ_DH_cyt_bsu_CS"/>
</dbReference>
<evidence type="ECO:0000256" key="9">
    <source>
        <dbReference type="ARBA" id="ARBA00022532"/>
    </source>
</evidence>
<dbReference type="InterPro" id="IPR000701">
    <property type="entry name" value="SuccDH_FuR_B_TM-su"/>
</dbReference>
<evidence type="ECO:0000256" key="8">
    <source>
        <dbReference type="ARBA" id="ARBA00022519"/>
    </source>
</evidence>
<dbReference type="SUPFAM" id="SSF81343">
    <property type="entry name" value="Fumarate reductase respiratory complex transmembrane subunits"/>
    <property type="match status" value="1"/>
</dbReference>
<keyword evidence="6" id="KW-0813">Transport</keyword>
<evidence type="ECO:0000256" key="17">
    <source>
        <dbReference type="ARBA" id="ARBA00025912"/>
    </source>
</evidence>
<dbReference type="AlphaFoldDB" id="A0A6N4DFN2"/>
<dbReference type="FunFam" id="1.20.1300.10:FF:000005">
    <property type="entry name" value="Succinate dehydrogenase cytochrome b556 subunit"/>
    <property type="match status" value="1"/>
</dbReference>
<evidence type="ECO:0000256" key="16">
    <source>
        <dbReference type="ARBA" id="ARBA00023136"/>
    </source>
</evidence>
<dbReference type="GO" id="GO:0046872">
    <property type="term" value="F:metal ion binding"/>
    <property type="evidence" value="ECO:0007669"/>
    <property type="project" value="UniProtKB-KW"/>
</dbReference>
<dbReference type="PIRSF" id="PIRSF000178">
    <property type="entry name" value="SDH_cyt_b560"/>
    <property type="match status" value="1"/>
</dbReference>
<keyword evidence="11 19" id="KW-0812">Transmembrane</keyword>
<dbReference type="GO" id="GO:0005886">
    <property type="term" value="C:plasma membrane"/>
    <property type="evidence" value="ECO:0007669"/>
    <property type="project" value="UniProtKB-SubCell"/>
</dbReference>
<dbReference type="Pfam" id="PF01127">
    <property type="entry name" value="Sdh_cyt"/>
    <property type="match status" value="1"/>
</dbReference>
<evidence type="ECO:0000256" key="10">
    <source>
        <dbReference type="ARBA" id="ARBA00022617"/>
    </source>
</evidence>
<evidence type="ECO:0000313" key="20">
    <source>
        <dbReference type="EMBL" id="PTB89817.1"/>
    </source>
</evidence>
<evidence type="ECO:0000256" key="14">
    <source>
        <dbReference type="ARBA" id="ARBA00022989"/>
    </source>
</evidence>
<comment type="similarity">
    <text evidence="4">Belongs to the cytochrome b560 family.</text>
</comment>
<feature type="transmembrane region" description="Helical" evidence="19">
    <location>
        <begin position="70"/>
        <end position="88"/>
    </location>
</feature>
<dbReference type="GO" id="GO:0009055">
    <property type="term" value="F:electron transfer activity"/>
    <property type="evidence" value="ECO:0007669"/>
    <property type="project" value="InterPro"/>
</dbReference>
<evidence type="ECO:0000256" key="12">
    <source>
        <dbReference type="ARBA" id="ARBA00022723"/>
    </source>
</evidence>
<keyword evidence="7" id="KW-1003">Cell membrane</keyword>
<dbReference type="Gene3D" id="1.20.1300.10">
    <property type="entry name" value="Fumarate reductase/succinate dehydrogenase, transmembrane subunit"/>
    <property type="match status" value="1"/>
</dbReference>
<comment type="pathway">
    <text evidence="3">Carbohydrate metabolism; tricarboxylic acid cycle.</text>
</comment>
<dbReference type="PANTHER" id="PTHR10978">
    <property type="entry name" value="SUCCINATE DEHYDROGENASE CYTOCHROME B560 SUBUNIT"/>
    <property type="match status" value="1"/>
</dbReference>
<evidence type="ECO:0000256" key="3">
    <source>
        <dbReference type="ARBA" id="ARBA00005163"/>
    </source>
</evidence>
<feature type="binding site" description="axial binding residue" evidence="18">
    <location>
        <position position="86"/>
    </location>
    <ligand>
        <name>heme</name>
        <dbReference type="ChEBI" id="CHEBI:30413"/>
        <note>ligand shared with second transmembrane subunit</note>
    </ligand>
    <ligandPart>
        <name>Fe</name>
        <dbReference type="ChEBI" id="CHEBI:18248"/>
    </ligandPart>
</feature>
<keyword evidence="14 19" id="KW-1133">Transmembrane helix</keyword>
<dbReference type="GO" id="GO:0006099">
    <property type="term" value="P:tricarboxylic acid cycle"/>
    <property type="evidence" value="ECO:0007669"/>
    <property type="project" value="UniProtKB-KW"/>
</dbReference>
<keyword evidence="16 19" id="KW-0472">Membrane</keyword>
<keyword evidence="12 18" id="KW-0479">Metal-binding</keyword>
<organism evidence="20 21">
    <name type="scientific">Pseudidiomarina aestuarii</name>
    <dbReference type="NCBI Taxonomy" id="624146"/>
    <lineage>
        <taxon>Bacteria</taxon>
        <taxon>Pseudomonadati</taxon>
        <taxon>Pseudomonadota</taxon>
        <taxon>Gammaproteobacteria</taxon>
        <taxon>Alteromonadales</taxon>
        <taxon>Idiomarinaceae</taxon>
        <taxon>Pseudidiomarina</taxon>
    </lineage>
</organism>
<comment type="function">
    <text evidence="1">Membrane-anchoring subunit of succinate dehydrogenase (SDH).</text>
</comment>
<evidence type="ECO:0000256" key="6">
    <source>
        <dbReference type="ARBA" id="ARBA00022448"/>
    </source>
</evidence>
<dbReference type="Proteomes" id="UP000241514">
    <property type="component" value="Unassembled WGS sequence"/>
</dbReference>
<evidence type="ECO:0000313" key="21">
    <source>
        <dbReference type="Proteomes" id="UP000241514"/>
    </source>
</evidence>
<comment type="subunit">
    <text evidence="17">Part of an enzyme complex containing four subunits: a flavoprotein, an iron-sulfur protein, plus two membrane-anchoring proteins, SdhC and SdhD. The complex can form homotrimers.</text>
</comment>
<gene>
    <name evidence="20" type="primary">sdhC</name>
    <name evidence="20" type="ORF">C9928_02340</name>
</gene>
<keyword evidence="8" id="KW-0997">Cell inner membrane</keyword>
<comment type="subcellular location">
    <subcellularLocation>
        <location evidence="2">Cell inner membrane</location>
        <topology evidence="2">Multi-pass membrane protein</topology>
    </subcellularLocation>
</comment>
<evidence type="ECO:0000256" key="2">
    <source>
        <dbReference type="ARBA" id="ARBA00004429"/>
    </source>
</evidence>
<keyword evidence="13" id="KW-0249">Electron transport</keyword>
<comment type="cofactor">
    <cofactor evidence="18">
        <name>heme</name>
        <dbReference type="ChEBI" id="CHEBI:30413"/>
    </cofactor>
    <text evidence="18">The heme is bound between the two transmembrane subunits.</text>
</comment>
<keyword evidence="15 18" id="KW-0408">Iron</keyword>